<dbReference type="SMART" id="SM00220">
    <property type="entry name" value="S_TKc"/>
    <property type="match status" value="1"/>
</dbReference>
<dbReference type="InterPro" id="IPR052751">
    <property type="entry name" value="Plant_MAPKKK"/>
</dbReference>
<dbReference type="InterPro" id="IPR017441">
    <property type="entry name" value="Protein_kinase_ATP_BS"/>
</dbReference>
<keyword evidence="1" id="KW-0808">Transferase</keyword>
<dbReference type="OrthoDB" id="8693905at2759"/>
<proteinExistence type="inferred from homology"/>
<evidence type="ECO:0000256" key="2">
    <source>
        <dbReference type="ARBA" id="ARBA00022741"/>
    </source>
</evidence>
<dbReference type="PANTHER" id="PTHR48011:SF103">
    <property type="entry name" value="MITOGEN-ACTIVATED PROTEIN KINASE KINASE KINASE YODA-LIKE"/>
    <property type="match status" value="1"/>
</dbReference>
<evidence type="ECO:0000256" key="6">
    <source>
        <dbReference type="RuleBase" id="RU000304"/>
    </source>
</evidence>
<evidence type="ECO:0000313" key="8">
    <source>
        <dbReference type="EMBL" id="GFP88966.1"/>
    </source>
</evidence>
<accession>A0A830BQ64</accession>
<dbReference type="CDD" id="cd06606">
    <property type="entry name" value="STKc_MAPKKK"/>
    <property type="match status" value="1"/>
</dbReference>
<evidence type="ECO:0000259" key="7">
    <source>
        <dbReference type="PROSITE" id="PS50011"/>
    </source>
</evidence>
<dbReference type="PANTHER" id="PTHR48011">
    <property type="entry name" value="CCR4-NOT TRANSCRIPTIONAL COMPLEX SUBUNIT CAF120-RELATED"/>
    <property type="match status" value="1"/>
</dbReference>
<dbReference type="Pfam" id="PF00069">
    <property type="entry name" value="Pkinase"/>
    <property type="match status" value="1"/>
</dbReference>
<dbReference type="EMBL" id="BMAC01000177">
    <property type="protein sequence ID" value="GFP88966.1"/>
    <property type="molecule type" value="Genomic_DNA"/>
</dbReference>
<keyword evidence="2 5" id="KW-0547">Nucleotide-binding</keyword>
<comment type="similarity">
    <text evidence="6">Belongs to the protein kinase superfamily.</text>
</comment>
<dbReference type="SUPFAM" id="SSF56112">
    <property type="entry name" value="Protein kinase-like (PK-like)"/>
    <property type="match status" value="1"/>
</dbReference>
<evidence type="ECO:0000256" key="3">
    <source>
        <dbReference type="ARBA" id="ARBA00022777"/>
    </source>
</evidence>
<dbReference type="GO" id="GO:0007165">
    <property type="term" value="P:signal transduction"/>
    <property type="evidence" value="ECO:0007669"/>
    <property type="project" value="TreeGrafter"/>
</dbReference>
<dbReference type="AlphaFoldDB" id="A0A830BQ64"/>
<dbReference type="PROSITE" id="PS00107">
    <property type="entry name" value="PROTEIN_KINASE_ATP"/>
    <property type="match status" value="1"/>
</dbReference>
<dbReference type="GO" id="GO:0005524">
    <property type="term" value="F:ATP binding"/>
    <property type="evidence" value="ECO:0007669"/>
    <property type="project" value="UniProtKB-UniRule"/>
</dbReference>
<keyword evidence="9" id="KW-1185">Reference proteome</keyword>
<dbReference type="InterPro" id="IPR000719">
    <property type="entry name" value="Prot_kinase_dom"/>
</dbReference>
<name>A0A830BQ64_9LAMI</name>
<dbReference type="Gene3D" id="1.10.510.10">
    <property type="entry name" value="Transferase(Phosphotransferase) domain 1"/>
    <property type="match status" value="1"/>
</dbReference>
<organism evidence="8 9">
    <name type="scientific">Phtheirospermum japonicum</name>
    <dbReference type="NCBI Taxonomy" id="374723"/>
    <lineage>
        <taxon>Eukaryota</taxon>
        <taxon>Viridiplantae</taxon>
        <taxon>Streptophyta</taxon>
        <taxon>Embryophyta</taxon>
        <taxon>Tracheophyta</taxon>
        <taxon>Spermatophyta</taxon>
        <taxon>Magnoliopsida</taxon>
        <taxon>eudicotyledons</taxon>
        <taxon>Gunneridae</taxon>
        <taxon>Pentapetalae</taxon>
        <taxon>asterids</taxon>
        <taxon>lamiids</taxon>
        <taxon>Lamiales</taxon>
        <taxon>Orobanchaceae</taxon>
        <taxon>Orobanchaceae incertae sedis</taxon>
        <taxon>Phtheirospermum</taxon>
    </lineage>
</organism>
<dbReference type="InterPro" id="IPR011009">
    <property type="entry name" value="Kinase-like_dom_sf"/>
</dbReference>
<feature type="domain" description="Protein kinase" evidence="7">
    <location>
        <begin position="19"/>
        <end position="277"/>
    </location>
</feature>
<evidence type="ECO:0000256" key="4">
    <source>
        <dbReference type="ARBA" id="ARBA00022840"/>
    </source>
</evidence>
<dbReference type="PROSITE" id="PS50011">
    <property type="entry name" value="PROTEIN_KINASE_DOM"/>
    <property type="match status" value="1"/>
</dbReference>
<keyword evidence="4 5" id="KW-0067">ATP-binding</keyword>
<dbReference type="Proteomes" id="UP000653305">
    <property type="component" value="Unassembled WGS sequence"/>
</dbReference>
<dbReference type="GO" id="GO:0004674">
    <property type="term" value="F:protein serine/threonine kinase activity"/>
    <property type="evidence" value="ECO:0007669"/>
    <property type="project" value="UniProtKB-KW"/>
</dbReference>
<evidence type="ECO:0000256" key="1">
    <source>
        <dbReference type="ARBA" id="ARBA00022679"/>
    </source>
</evidence>
<protein>
    <submittedName>
        <fullName evidence="8">Mitogen-activated protein kinase kinase kinase anp1</fullName>
    </submittedName>
</protein>
<dbReference type="InterPro" id="IPR008271">
    <property type="entry name" value="Ser/Thr_kinase_AS"/>
</dbReference>
<keyword evidence="6" id="KW-0723">Serine/threonine-protein kinase</keyword>
<gene>
    <name evidence="8" type="ORF">PHJA_001040300</name>
</gene>
<feature type="binding site" evidence="5">
    <location>
        <position position="55"/>
    </location>
    <ligand>
        <name>ATP</name>
        <dbReference type="ChEBI" id="CHEBI:30616"/>
    </ligand>
</feature>
<sequence>MAIKRKLESTNEYGDGVAWIRGPILGKGSFGSVYKANLKNPKSQFSFLPAEMAVKSAEASVSSTLRDEKEIMSRLKGCTFIIRCYGEETTIGDNGVMAYNLLLEYGSGGTLADRIKKQWRLSEVEVRAHTRSLLRGLSHIHGLGYVHCDLKPENTLLVPSCGEGLSKKSSNKRRKLTEACHWRGTPMYLSPESVTGFAQEAPSDIWALGCVVLEMLTGKRPWEGEKEEILTRIGAEKELPKIPDWISEDAWDFLMCCFEREPGQRLTAELLLDHPFVDASCNYDGDVEELDEFSCDRSIPDDWLLSSCKNAKNASFTRHYPLIEGPVAFPIAAGV</sequence>
<comment type="caution">
    <text evidence="8">The sequence shown here is derived from an EMBL/GenBank/DDBJ whole genome shotgun (WGS) entry which is preliminary data.</text>
</comment>
<evidence type="ECO:0000256" key="5">
    <source>
        <dbReference type="PROSITE-ProRule" id="PRU10141"/>
    </source>
</evidence>
<reference evidence="8" key="1">
    <citation type="submission" date="2020-07" db="EMBL/GenBank/DDBJ databases">
        <title>Ethylene signaling mediates host invasion by parasitic plants.</title>
        <authorList>
            <person name="Yoshida S."/>
        </authorList>
    </citation>
    <scope>NUCLEOTIDE SEQUENCE</scope>
    <source>
        <strain evidence="8">Okayama</strain>
    </source>
</reference>
<dbReference type="PROSITE" id="PS00108">
    <property type="entry name" value="PROTEIN_KINASE_ST"/>
    <property type="match status" value="1"/>
</dbReference>
<evidence type="ECO:0000313" key="9">
    <source>
        <dbReference type="Proteomes" id="UP000653305"/>
    </source>
</evidence>
<keyword evidence="3 8" id="KW-0418">Kinase</keyword>